<keyword evidence="8 11" id="KW-0238">DNA-binding</keyword>
<feature type="active site" evidence="11">
    <location>
        <position position="184"/>
    </location>
</feature>
<evidence type="ECO:0000256" key="8">
    <source>
        <dbReference type="ARBA" id="ARBA00023125"/>
    </source>
</evidence>
<feature type="region of interest" description="Disordered" evidence="12">
    <location>
        <begin position="1"/>
        <end position="37"/>
    </location>
</feature>
<dbReference type="Gene3D" id="1.10.443.10">
    <property type="entry name" value="Intergrase catalytic core"/>
    <property type="match status" value="1"/>
</dbReference>
<dbReference type="InterPro" id="IPR050090">
    <property type="entry name" value="Tyrosine_recombinase_XerCD"/>
</dbReference>
<dbReference type="InterPro" id="IPR013762">
    <property type="entry name" value="Integrase-like_cat_sf"/>
</dbReference>
<sequence length="332" mass="36279">MTPGRRAGPGRARGGAAGAGPSSRSEGTGPKRQAKARSLAPAIEEYLEHLKVERRLRPNSLLAYTGDLEVFVAHAEAAGIEALDGVTPALLLRFAVGLSRAGLSPRSQARRLTAVRGLFRFLREEGRLDIDPAQALRLPKLPKRLPELLSRGEVEALLAAPGQDSPLALRDTALLELLYATGCRISEALDLTLDRLYLDQAIVRLTGKGDKQRLVPLGSPAIAALQAWLTSGRPELVRGAVRWVFVNHRGGRLSRQGFFLKLREYALAIGVTRPISPHKLRHSFATHLLEGGADLRAVQALLGHADIGTTEIYTHVTRDHLRERHKRHHPRA</sequence>
<keyword evidence="16" id="KW-1185">Reference proteome</keyword>
<dbReference type="PANTHER" id="PTHR30349">
    <property type="entry name" value="PHAGE INTEGRASE-RELATED"/>
    <property type="match status" value="1"/>
</dbReference>
<dbReference type="PANTHER" id="PTHR30349:SF81">
    <property type="entry name" value="TYROSINE RECOMBINASE XERC"/>
    <property type="match status" value="1"/>
</dbReference>
<evidence type="ECO:0000256" key="4">
    <source>
        <dbReference type="ARBA" id="ARBA00022490"/>
    </source>
</evidence>
<dbReference type="GO" id="GO:0003677">
    <property type="term" value="F:DNA binding"/>
    <property type="evidence" value="ECO:0007669"/>
    <property type="project" value="UniProtKB-UniRule"/>
</dbReference>
<keyword evidence="7 11" id="KW-0229">DNA integration</keyword>
<evidence type="ECO:0000313" key="16">
    <source>
        <dbReference type="Proteomes" id="UP000199400"/>
    </source>
</evidence>
<dbReference type="InterPro" id="IPR011010">
    <property type="entry name" value="DNA_brk_join_enz"/>
</dbReference>
<dbReference type="Pfam" id="PF00589">
    <property type="entry name" value="Phage_integrase"/>
    <property type="match status" value="1"/>
</dbReference>
<evidence type="ECO:0000313" key="15">
    <source>
        <dbReference type="EMBL" id="SFD53615.1"/>
    </source>
</evidence>
<accession>A0A1I1T4I6</accession>
<keyword evidence="5 11" id="KW-0132">Cell division</keyword>
<dbReference type="GO" id="GO:0009037">
    <property type="term" value="F:tyrosine-based site-specific recombinase activity"/>
    <property type="evidence" value="ECO:0007669"/>
    <property type="project" value="UniProtKB-UniRule"/>
</dbReference>
<feature type="active site" evidence="11">
    <location>
        <position position="304"/>
    </location>
</feature>
<evidence type="ECO:0000256" key="11">
    <source>
        <dbReference type="HAMAP-Rule" id="MF_01807"/>
    </source>
</evidence>
<dbReference type="EMBL" id="FOMX01000002">
    <property type="protein sequence ID" value="SFD53615.1"/>
    <property type="molecule type" value="Genomic_DNA"/>
</dbReference>
<dbReference type="Pfam" id="PF02899">
    <property type="entry name" value="Phage_int_SAM_1"/>
    <property type="match status" value="1"/>
</dbReference>
<keyword evidence="6 11" id="KW-0159">Chromosome partition</keyword>
<keyword evidence="4 11" id="KW-0963">Cytoplasm</keyword>
<dbReference type="HAMAP" id="MF_01807">
    <property type="entry name" value="Recomb_XerD"/>
    <property type="match status" value="1"/>
</dbReference>
<comment type="similarity">
    <text evidence="2 11">Belongs to the 'phage' integrase family. XerD subfamily.</text>
</comment>
<dbReference type="HAMAP" id="MF_01808">
    <property type="entry name" value="Recomb_XerC_XerD"/>
    <property type="match status" value="1"/>
</dbReference>
<comment type="subcellular location">
    <subcellularLocation>
        <location evidence="1 11">Cytoplasm</location>
    </subcellularLocation>
</comment>
<evidence type="ECO:0000256" key="5">
    <source>
        <dbReference type="ARBA" id="ARBA00022618"/>
    </source>
</evidence>
<evidence type="ECO:0000259" key="14">
    <source>
        <dbReference type="PROSITE" id="PS51900"/>
    </source>
</evidence>
<proteinExistence type="inferred from homology"/>
<dbReference type="InterPro" id="IPR002104">
    <property type="entry name" value="Integrase_catalytic"/>
</dbReference>
<evidence type="ECO:0000256" key="9">
    <source>
        <dbReference type="ARBA" id="ARBA00023172"/>
    </source>
</evidence>
<feature type="active site" evidence="11">
    <location>
        <position position="278"/>
    </location>
</feature>
<dbReference type="STRING" id="54.SAMN02745121_00487"/>
<evidence type="ECO:0000256" key="1">
    <source>
        <dbReference type="ARBA" id="ARBA00004496"/>
    </source>
</evidence>
<dbReference type="InterPro" id="IPR011932">
    <property type="entry name" value="Recomb_XerD"/>
</dbReference>
<comment type="function">
    <text evidence="11">Site-specific tyrosine recombinase, which acts by catalyzing the cutting and rejoining of the recombining DNA molecules. The XerC-XerD complex is essential to convert dimers of the bacterial chromosome into monomers to permit their segregation at cell division. It also contributes to the segregational stability of plasmids.</text>
</comment>
<feature type="domain" description="Core-binding (CB)" evidence="14">
    <location>
        <begin position="37"/>
        <end position="123"/>
    </location>
</feature>
<dbReference type="RefSeq" id="WP_245914021.1">
    <property type="nucleotide sequence ID" value="NZ_FOMX01000002.1"/>
</dbReference>
<dbReference type="Proteomes" id="UP000199400">
    <property type="component" value="Unassembled WGS sequence"/>
</dbReference>
<evidence type="ECO:0000256" key="12">
    <source>
        <dbReference type="SAM" id="MobiDB-lite"/>
    </source>
</evidence>
<reference evidence="16" key="1">
    <citation type="submission" date="2016-10" db="EMBL/GenBank/DDBJ databases">
        <authorList>
            <person name="Varghese N."/>
            <person name="Submissions S."/>
        </authorList>
    </citation>
    <scope>NUCLEOTIDE SEQUENCE [LARGE SCALE GENOMIC DNA]</scope>
    <source>
        <strain evidence="16">ATCC 25963</strain>
    </source>
</reference>
<organism evidence="15 16">
    <name type="scientific">Nannocystis exedens</name>
    <dbReference type="NCBI Taxonomy" id="54"/>
    <lineage>
        <taxon>Bacteria</taxon>
        <taxon>Pseudomonadati</taxon>
        <taxon>Myxococcota</taxon>
        <taxon>Polyangia</taxon>
        <taxon>Nannocystales</taxon>
        <taxon>Nannocystaceae</taxon>
        <taxon>Nannocystis</taxon>
    </lineage>
</organism>
<keyword evidence="10 11" id="KW-0131">Cell cycle</keyword>
<feature type="active site" evidence="11">
    <location>
        <position position="208"/>
    </location>
</feature>
<feature type="compositionally biased region" description="Low complexity" evidence="12">
    <location>
        <begin position="1"/>
        <end position="10"/>
    </location>
</feature>
<dbReference type="NCBIfam" id="NF001399">
    <property type="entry name" value="PRK00283.1"/>
    <property type="match status" value="1"/>
</dbReference>
<evidence type="ECO:0000256" key="2">
    <source>
        <dbReference type="ARBA" id="ARBA00010450"/>
    </source>
</evidence>
<dbReference type="SUPFAM" id="SSF56349">
    <property type="entry name" value="DNA breaking-rejoining enzymes"/>
    <property type="match status" value="1"/>
</dbReference>
<name>A0A1I1T4I6_9BACT</name>
<dbReference type="GO" id="GO:0007059">
    <property type="term" value="P:chromosome segregation"/>
    <property type="evidence" value="ECO:0007669"/>
    <property type="project" value="UniProtKB-UniRule"/>
</dbReference>
<evidence type="ECO:0000256" key="7">
    <source>
        <dbReference type="ARBA" id="ARBA00022908"/>
    </source>
</evidence>
<evidence type="ECO:0000256" key="6">
    <source>
        <dbReference type="ARBA" id="ARBA00022829"/>
    </source>
</evidence>
<evidence type="ECO:0000256" key="3">
    <source>
        <dbReference type="ARBA" id="ARBA00015810"/>
    </source>
</evidence>
<evidence type="ECO:0000259" key="13">
    <source>
        <dbReference type="PROSITE" id="PS51898"/>
    </source>
</evidence>
<keyword evidence="9 11" id="KW-0233">DNA recombination</keyword>
<dbReference type="PROSITE" id="PS51900">
    <property type="entry name" value="CB"/>
    <property type="match status" value="1"/>
</dbReference>
<feature type="active site" description="O-(3'-phospho-DNA)-tyrosine intermediate" evidence="11">
    <location>
        <position position="313"/>
    </location>
</feature>
<dbReference type="InterPro" id="IPR004107">
    <property type="entry name" value="Integrase_SAM-like_N"/>
</dbReference>
<protein>
    <recommendedName>
        <fullName evidence="3 11">Tyrosine recombinase XerD</fullName>
    </recommendedName>
</protein>
<dbReference type="GO" id="GO:0051301">
    <property type="term" value="P:cell division"/>
    <property type="evidence" value="ECO:0007669"/>
    <property type="project" value="UniProtKB-KW"/>
</dbReference>
<feature type="domain" description="Tyr recombinase" evidence="13">
    <location>
        <begin position="144"/>
        <end position="326"/>
    </location>
</feature>
<feature type="active site" evidence="11">
    <location>
        <position position="281"/>
    </location>
</feature>
<evidence type="ECO:0000256" key="10">
    <source>
        <dbReference type="ARBA" id="ARBA00023306"/>
    </source>
</evidence>
<dbReference type="PROSITE" id="PS51898">
    <property type="entry name" value="TYR_RECOMBINASE"/>
    <property type="match status" value="1"/>
</dbReference>
<dbReference type="InterPro" id="IPR044068">
    <property type="entry name" value="CB"/>
</dbReference>
<dbReference type="Gene3D" id="1.10.150.130">
    <property type="match status" value="1"/>
</dbReference>
<dbReference type="NCBIfam" id="TIGR02225">
    <property type="entry name" value="recomb_XerD"/>
    <property type="match status" value="1"/>
</dbReference>
<dbReference type="GO" id="GO:0006313">
    <property type="term" value="P:DNA transposition"/>
    <property type="evidence" value="ECO:0007669"/>
    <property type="project" value="UniProtKB-UniRule"/>
</dbReference>
<dbReference type="GO" id="GO:0005737">
    <property type="term" value="C:cytoplasm"/>
    <property type="evidence" value="ECO:0007669"/>
    <property type="project" value="UniProtKB-SubCell"/>
</dbReference>
<dbReference type="InterPro" id="IPR023009">
    <property type="entry name" value="Tyrosine_recombinase_XerC/XerD"/>
</dbReference>
<dbReference type="CDD" id="cd00798">
    <property type="entry name" value="INT_XerDC_C"/>
    <property type="match status" value="1"/>
</dbReference>
<dbReference type="AlphaFoldDB" id="A0A1I1T4I6"/>
<gene>
    <name evidence="11" type="primary">xerD</name>
    <name evidence="15" type="ORF">SAMN02745121_00487</name>
</gene>
<comment type="subunit">
    <text evidence="11">Forms a cyclic heterotetrameric complex composed of two molecules of XerC and two molecules of XerD.</text>
</comment>
<dbReference type="InterPro" id="IPR010998">
    <property type="entry name" value="Integrase_recombinase_N"/>
</dbReference>